<dbReference type="OrthoDB" id="1747274at2759"/>
<evidence type="ECO:0000313" key="2">
    <source>
        <dbReference type="EMBL" id="VDO50920.1"/>
    </source>
</evidence>
<dbReference type="InterPro" id="IPR043128">
    <property type="entry name" value="Rev_trsase/Diguanyl_cyclase"/>
</dbReference>
<dbReference type="Gene3D" id="3.30.70.270">
    <property type="match status" value="1"/>
</dbReference>
<dbReference type="STRING" id="6290.A0A158QQ29"/>
<dbReference type="Proteomes" id="UP000268014">
    <property type="component" value="Unassembled WGS sequence"/>
</dbReference>
<reference evidence="4" key="1">
    <citation type="submission" date="2016-04" db="UniProtKB">
        <authorList>
            <consortium name="WormBaseParasite"/>
        </authorList>
    </citation>
    <scope>IDENTIFICATION</scope>
</reference>
<protein>
    <submittedName>
        <fullName evidence="4">UmuC domain-containing protein</fullName>
    </submittedName>
</protein>
<dbReference type="EMBL" id="UZAF01018367">
    <property type="protein sequence ID" value="VDO50920.1"/>
    <property type="molecule type" value="Genomic_DNA"/>
</dbReference>
<dbReference type="PANTHER" id="PTHR11076">
    <property type="entry name" value="DNA REPAIR POLYMERASE UMUC / TRANSFERASE FAMILY MEMBER"/>
    <property type="match status" value="1"/>
</dbReference>
<dbReference type="SUPFAM" id="SSF56672">
    <property type="entry name" value="DNA/RNA polymerases"/>
    <property type="match status" value="1"/>
</dbReference>
<dbReference type="Gene3D" id="1.10.150.810">
    <property type="match status" value="1"/>
</dbReference>
<dbReference type="Gene3D" id="3.40.1170.60">
    <property type="match status" value="1"/>
</dbReference>
<organism evidence="4">
    <name type="scientific">Haemonchus placei</name>
    <name type="common">Barber's pole worm</name>
    <dbReference type="NCBI Taxonomy" id="6290"/>
    <lineage>
        <taxon>Eukaryota</taxon>
        <taxon>Metazoa</taxon>
        <taxon>Ecdysozoa</taxon>
        <taxon>Nematoda</taxon>
        <taxon>Chromadorea</taxon>
        <taxon>Rhabditida</taxon>
        <taxon>Rhabditina</taxon>
        <taxon>Rhabditomorpha</taxon>
        <taxon>Strongyloidea</taxon>
        <taxon>Trichostrongylidae</taxon>
        <taxon>Haemonchus</taxon>
    </lineage>
</organism>
<dbReference type="FunFam" id="3.40.1170.60:FF:000002">
    <property type="entry name" value="Polymerase (DNA directed) kappa"/>
    <property type="match status" value="1"/>
</dbReference>
<name>A0A158QQ29_HAEPC</name>
<feature type="domain" description="UmuC" evidence="1">
    <location>
        <begin position="85"/>
        <end position="193"/>
    </location>
</feature>
<keyword evidence="3" id="KW-1185">Reference proteome</keyword>
<gene>
    <name evidence="2" type="ORF">HPLM_LOCUS13871</name>
</gene>
<dbReference type="GO" id="GO:0005634">
    <property type="term" value="C:nucleus"/>
    <property type="evidence" value="ECO:0007669"/>
    <property type="project" value="TreeGrafter"/>
</dbReference>
<dbReference type="PROSITE" id="PS50173">
    <property type="entry name" value="UMUC"/>
    <property type="match status" value="1"/>
</dbReference>
<reference evidence="2 3" key="2">
    <citation type="submission" date="2018-11" db="EMBL/GenBank/DDBJ databases">
        <authorList>
            <consortium name="Pathogen Informatics"/>
        </authorList>
    </citation>
    <scope>NUCLEOTIDE SEQUENCE [LARGE SCALE GENOMIC DNA]</scope>
    <source>
        <strain evidence="2 3">MHpl1</strain>
    </source>
</reference>
<evidence type="ECO:0000259" key="1">
    <source>
        <dbReference type="PROSITE" id="PS50173"/>
    </source>
</evidence>
<dbReference type="PANTHER" id="PTHR11076:SF33">
    <property type="entry name" value="DNA POLYMERASE KAPPA"/>
    <property type="match status" value="1"/>
</dbReference>
<dbReference type="GO" id="GO:0003887">
    <property type="term" value="F:DNA-directed DNA polymerase activity"/>
    <property type="evidence" value="ECO:0007669"/>
    <property type="project" value="TreeGrafter"/>
</dbReference>
<sequence length="262" mass="29796">MLTFNDNKAGMAGLDKERISKIIESNTSGNYSNFSKKQQDRINEKTESIKKRLQAVSPVEWSRAEKEMDELAARLECHRDLRRDCVHIDMDAYFAAVEMRDDPSLRTVPMAVGSLSMLSTSNYLARRFGVRAAMPGFIAKKLCPQLKLVHGNFSNKRSFQVFRAIFAEYDEDLSMGSLDEAYLDITDYVKARTEPSKKTFFPLLRRYGGECICKLPLMTEQDLSPSMTESCKKCGKDRKVFEDNVEFGVGRAEVNTALPLRI</sequence>
<dbReference type="InterPro" id="IPR001126">
    <property type="entry name" value="UmuC"/>
</dbReference>
<dbReference type="AlphaFoldDB" id="A0A158QQ29"/>
<dbReference type="GO" id="GO:0042276">
    <property type="term" value="P:error-prone translesion synthesis"/>
    <property type="evidence" value="ECO:0007669"/>
    <property type="project" value="TreeGrafter"/>
</dbReference>
<dbReference type="OMA" id="DINYSAC"/>
<dbReference type="Pfam" id="PF00817">
    <property type="entry name" value="IMS"/>
    <property type="match status" value="1"/>
</dbReference>
<dbReference type="InterPro" id="IPR043502">
    <property type="entry name" value="DNA/RNA_pol_sf"/>
</dbReference>
<evidence type="ECO:0000313" key="3">
    <source>
        <dbReference type="Proteomes" id="UP000268014"/>
    </source>
</evidence>
<accession>A0A158QQ29</accession>
<dbReference type="GO" id="GO:0006281">
    <property type="term" value="P:DNA repair"/>
    <property type="evidence" value="ECO:0007669"/>
    <property type="project" value="InterPro"/>
</dbReference>
<proteinExistence type="predicted"/>
<evidence type="ECO:0000313" key="4">
    <source>
        <dbReference type="WBParaSite" id="HPLM_0001387901-mRNA-1"/>
    </source>
</evidence>
<dbReference type="WBParaSite" id="HPLM_0001387901-mRNA-1">
    <property type="protein sequence ID" value="HPLM_0001387901-mRNA-1"/>
    <property type="gene ID" value="HPLM_0001387901"/>
</dbReference>
<dbReference type="InterPro" id="IPR050116">
    <property type="entry name" value="DNA_polymerase-Y"/>
</dbReference>